<sequence length="426" mass="47322">MKSEGSLVRRLDEVRPGSSASVARSQPPVPKAPDQRTPVAVPANKKKTVVTYKVHGVVSKNGLQQWGKWLFFFIAVILPTIAGGIYYALFASPQYVSEFRFSVRPNISTSSTSAAAVDTMLAMSNSYIVSDYVASRDAVLALDKAVDLKKLYSTETADFLSRLDPDASVESMISYWNSRIHTSYDITTGINVVEVSAFSPQDAQRIAMALKLLCEKLVNQISDDARKSQMEFAKTELDRSEARLKAVRAEETEMRTNQKSIDTRKEADGRIQVNVKLRGDLAALQSQYASLTSYMDPKSPRLSVMKQQISALQDQIAQMQNQVGSDGKSDDAGGDTLNAQALTRYDQIQTDVEITSKLYESSLTNYETARAQANNNQIYLATYVQPGLPEIATYPRAFFETFLIFLSSCGIWIVLTLVYYSIRDHV</sequence>
<dbReference type="AlphaFoldDB" id="A0A561R3G5"/>
<accession>A0A561R3G5</accession>
<keyword evidence="5" id="KW-1185">Reference proteome</keyword>
<dbReference type="PANTHER" id="PTHR32309:SF13">
    <property type="entry name" value="FERRIC ENTEROBACTIN TRANSPORT PROTEIN FEPE"/>
    <property type="match status" value="1"/>
</dbReference>
<feature type="transmembrane region" description="Helical" evidence="3">
    <location>
        <begin position="402"/>
        <end position="422"/>
    </location>
</feature>
<reference evidence="4 5" key="1">
    <citation type="submission" date="2019-06" db="EMBL/GenBank/DDBJ databases">
        <title>Sorghum-associated microbial communities from plants grown in Nebraska, USA.</title>
        <authorList>
            <person name="Schachtman D."/>
        </authorList>
    </citation>
    <scope>NUCLEOTIDE SEQUENCE [LARGE SCALE GENOMIC DNA]</scope>
    <source>
        <strain evidence="4 5">1225</strain>
    </source>
</reference>
<evidence type="ECO:0000313" key="5">
    <source>
        <dbReference type="Proteomes" id="UP000320653"/>
    </source>
</evidence>
<feature type="region of interest" description="Disordered" evidence="2">
    <location>
        <begin position="1"/>
        <end position="40"/>
    </location>
</feature>
<protein>
    <submittedName>
        <fullName evidence="4">Capsular polysaccharide transport system permease protein</fullName>
    </submittedName>
</protein>
<keyword evidence="3" id="KW-1133">Transmembrane helix</keyword>
<evidence type="ECO:0000256" key="2">
    <source>
        <dbReference type="SAM" id="MobiDB-lite"/>
    </source>
</evidence>
<feature type="compositionally biased region" description="Basic and acidic residues" evidence="2">
    <location>
        <begin position="1"/>
        <end position="15"/>
    </location>
</feature>
<keyword evidence="3" id="KW-0812">Transmembrane</keyword>
<dbReference type="GO" id="GO:0004713">
    <property type="term" value="F:protein tyrosine kinase activity"/>
    <property type="evidence" value="ECO:0007669"/>
    <property type="project" value="TreeGrafter"/>
</dbReference>
<keyword evidence="3" id="KW-0472">Membrane</keyword>
<dbReference type="GO" id="GO:0005886">
    <property type="term" value="C:plasma membrane"/>
    <property type="evidence" value="ECO:0007669"/>
    <property type="project" value="TreeGrafter"/>
</dbReference>
<dbReference type="PANTHER" id="PTHR32309">
    <property type="entry name" value="TYROSINE-PROTEIN KINASE"/>
    <property type="match status" value="1"/>
</dbReference>
<name>A0A561R3G5_9HYPH</name>
<feature type="transmembrane region" description="Helical" evidence="3">
    <location>
        <begin position="69"/>
        <end position="90"/>
    </location>
</feature>
<gene>
    <name evidence="4" type="ORF">FHW37_102780</name>
</gene>
<comment type="caution">
    <text evidence="4">The sequence shown here is derived from an EMBL/GenBank/DDBJ whole genome shotgun (WGS) entry which is preliminary data.</text>
</comment>
<dbReference type="Proteomes" id="UP000320653">
    <property type="component" value="Unassembled WGS sequence"/>
</dbReference>
<proteinExistence type="predicted"/>
<evidence type="ECO:0000256" key="1">
    <source>
        <dbReference type="SAM" id="Coils"/>
    </source>
</evidence>
<evidence type="ECO:0000256" key="3">
    <source>
        <dbReference type="SAM" id="Phobius"/>
    </source>
</evidence>
<dbReference type="EMBL" id="VIWP01000002">
    <property type="protein sequence ID" value="TWF57139.1"/>
    <property type="molecule type" value="Genomic_DNA"/>
</dbReference>
<dbReference type="RefSeq" id="WP_145635413.1">
    <property type="nucleotide sequence ID" value="NZ_VIWP01000002.1"/>
</dbReference>
<keyword evidence="1" id="KW-0175">Coiled coil</keyword>
<evidence type="ECO:0000313" key="4">
    <source>
        <dbReference type="EMBL" id="TWF57139.1"/>
    </source>
</evidence>
<organism evidence="4 5">
    <name type="scientific">Neorhizobium alkalisoli</name>
    <dbReference type="NCBI Taxonomy" id="528178"/>
    <lineage>
        <taxon>Bacteria</taxon>
        <taxon>Pseudomonadati</taxon>
        <taxon>Pseudomonadota</taxon>
        <taxon>Alphaproteobacteria</taxon>
        <taxon>Hyphomicrobiales</taxon>
        <taxon>Rhizobiaceae</taxon>
        <taxon>Rhizobium/Agrobacterium group</taxon>
        <taxon>Neorhizobium</taxon>
    </lineage>
</organism>
<dbReference type="OrthoDB" id="7800844at2"/>
<feature type="coiled-coil region" evidence="1">
    <location>
        <begin position="230"/>
        <end position="257"/>
    </location>
</feature>
<dbReference type="InterPro" id="IPR050445">
    <property type="entry name" value="Bact_polysacc_biosynth/exp"/>
</dbReference>